<keyword evidence="1" id="KW-0812">Transmembrane</keyword>
<evidence type="ECO:0000313" key="3">
    <source>
        <dbReference type="Proteomes" id="UP000707245"/>
    </source>
</evidence>
<comment type="caution">
    <text evidence="2">The sequence shown here is derived from an EMBL/GenBank/DDBJ whole genome shotgun (WGS) entry which is preliminary data.</text>
</comment>
<keyword evidence="1" id="KW-0472">Membrane</keyword>
<dbReference type="GeneID" id="303291605"/>
<organism evidence="2 3">
    <name type="scientific">Pseudoalteromonas prydzensis</name>
    <dbReference type="NCBI Taxonomy" id="182141"/>
    <lineage>
        <taxon>Bacteria</taxon>
        <taxon>Pseudomonadati</taxon>
        <taxon>Pseudomonadota</taxon>
        <taxon>Gammaproteobacteria</taxon>
        <taxon>Alteromonadales</taxon>
        <taxon>Pseudoalteromonadaceae</taxon>
        <taxon>Pseudoalteromonas</taxon>
    </lineage>
</organism>
<evidence type="ECO:0000313" key="2">
    <source>
        <dbReference type="EMBL" id="MBE0456403.1"/>
    </source>
</evidence>
<name>A0ABR9FHX3_9GAMM</name>
<accession>A0ABR9FHX3</accession>
<protein>
    <submittedName>
        <fullName evidence="2">Uncharacterized protein</fullName>
    </submittedName>
</protein>
<reference evidence="2 3" key="1">
    <citation type="submission" date="2020-07" db="EMBL/GenBank/DDBJ databases">
        <title>Halophilic bacteria isolated from french cheeses.</title>
        <authorList>
            <person name="Kothe C.I."/>
            <person name="Farah-Kraiem B."/>
            <person name="Renault P."/>
            <person name="Dridi B."/>
        </authorList>
    </citation>
    <scope>NUCLEOTIDE SEQUENCE [LARGE SCALE GENOMIC DNA]</scope>
    <source>
        <strain evidence="2 3">FME14</strain>
    </source>
</reference>
<feature type="transmembrane region" description="Helical" evidence="1">
    <location>
        <begin position="41"/>
        <end position="67"/>
    </location>
</feature>
<dbReference type="Proteomes" id="UP000707245">
    <property type="component" value="Unassembled WGS sequence"/>
</dbReference>
<gene>
    <name evidence="2" type="ORF">EI167_02865</name>
</gene>
<feature type="transmembrane region" description="Helical" evidence="1">
    <location>
        <begin position="12"/>
        <end position="29"/>
    </location>
</feature>
<dbReference type="EMBL" id="RRZA01000005">
    <property type="protein sequence ID" value="MBE0456403.1"/>
    <property type="molecule type" value="Genomic_DNA"/>
</dbReference>
<keyword evidence="1" id="KW-1133">Transmembrane helix</keyword>
<evidence type="ECO:0000256" key="1">
    <source>
        <dbReference type="SAM" id="Phobius"/>
    </source>
</evidence>
<dbReference type="RefSeq" id="WP_064667765.1">
    <property type="nucleotide sequence ID" value="NZ_BDDT01000011.1"/>
</dbReference>
<keyword evidence="3" id="KW-1185">Reference proteome</keyword>
<sequence>MAEQKLISTLKICIVLGISLILVGHYLLVSDLLVEKNSIHGIMLGATFIAIGILFSLPTKIYLTIVLMNMEAKHNKRAQSPL</sequence>
<proteinExistence type="predicted"/>